<dbReference type="SMART" id="SM01349">
    <property type="entry name" value="TOG"/>
    <property type="match status" value="2"/>
</dbReference>
<dbReference type="GO" id="GO:0072686">
    <property type="term" value="C:mitotic spindle"/>
    <property type="evidence" value="ECO:0007669"/>
    <property type="project" value="TreeGrafter"/>
</dbReference>
<feature type="domain" description="TOG" evidence="7">
    <location>
        <begin position="1"/>
        <end position="227"/>
    </location>
</feature>
<evidence type="ECO:0000256" key="5">
    <source>
        <dbReference type="PROSITE-ProRule" id="PRU00103"/>
    </source>
</evidence>
<dbReference type="SUPFAM" id="SSF48371">
    <property type="entry name" value="ARM repeat"/>
    <property type="match status" value="1"/>
</dbReference>
<dbReference type="GO" id="GO:0008017">
    <property type="term" value="F:microtubule binding"/>
    <property type="evidence" value="ECO:0007669"/>
    <property type="project" value="TreeGrafter"/>
</dbReference>
<gene>
    <name evidence="8" type="ORF">EB796_023268</name>
</gene>
<name>A0A7J7IWW4_BUGNE</name>
<dbReference type="InterPro" id="IPR011989">
    <property type="entry name" value="ARM-like"/>
</dbReference>
<feature type="compositionally biased region" description="Low complexity" evidence="6">
    <location>
        <begin position="530"/>
        <end position="541"/>
    </location>
</feature>
<proteinExistence type="predicted"/>
<keyword evidence="3" id="KW-0677">Repeat</keyword>
<dbReference type="Proteomes" id="UP000593567">
    <property type="component" value="Unassembled WGS sequence"/>
</dbReference>
<dbReference type="GO" id="GO:0000776">
    <property type="term" value="C:kinetochore"/>
    <property type="evidence" value="ECO:0007669"/>
    <property type="project" value="TreeGrafter"/>
</dbReference>
<feature type="domain" description="TOG" evidence="7">
    <location>
        <begin position="299"/>
        <end position="535"/>
    </location>
</feature>
<dbReference type="Gene3D" id="1.25.10.10">
    <property type="entry name" value="Leucine-rich Repeat Variant"/>
    <property type="match status" value="2"/>
</dbReference>
<dbReference type="GO" id="GO:0005881">
    <property type="term" value="C:cytoplasmic microtubule"/>
    <property type="evidence" value="ECO:0007669"/>
    <property type="project" value="TreeGrafter"/>
</dbReference>
<keyword evidence="2" id="KW-0963">Cytoplasm</keyword>
<dbReference type="EMBL" id="VXIV02003311">
    <property type="protein sequence ID" value="KAF6018412.1"/>
    <property type="molecule type" value="Genomic_DNA"/>
</dbReference>
<feature type="compositionally biased region" description="Low complexity" evidence="6">
    <location>
        <begin position="269"/>
        <end position="279"/>
    </location>
</feature>
<dbReference type="PANTHER" id="PTHR21567:SF9">
    <property type="entry name" value="CLIP-ASSOCIATING PROTEIN"/>
    <property type="match status" value="1"/>
</dbReference>
<evidence type="ECO:0000256" key="2">
    <source>
        <dbReference type="ARBA" id="ARBA00022490"/>
    </source>
</evidence>
<dbReference type="AlphaFoldDB" id="A0A7J7IWW4"/>
<dbReference type="GO" id="GO:0040001">
    <property type="term" value="P:establishment of mitotic spindle localization"/>
    <property type="evidence" value="ECO:0007669"/>
    <property type="project" value="TreeGrafter"/>
</dbReference>
<evidence type="ECO:0000256" key="3">
    <source>
        <dbReference type="ARBA" id="ARBA00022737"/>
    </source>
</evidence>
<evidence type="ECO:0000256" key="1">
    <source>
        <dbReference type="ARBA" id="ARBA00004245"/>
    </source>
</evidence>
<keyword evidence="4" id="KW-0206">Cytoskeleton</keyword>
<dbReference type="GO" id="GO:0005815">
    <property type="term" value="C:microtubule organizing center"/>
    <property type="evidence" value="ECO:0007669"/>
    <property type="project" value="TreeGrafter"/>
</dbReference>
<dbReference type="PROSITE" id="PS50077">
    <property type="entry name" value="HEAT_REPEAT"/>
    <property type="match status" value="1"/>
</dbReference>
<evidence type="ECO:0000256" key="6">
    <source>
        <dbReference type="SAM" id="MobiDB-lite"/>
    </source>
</evidence>
<dbReference type="GO" id="GO:0090307">
    <property type="term" value="P:mitotic spindle assembly"/>
    <property type="evidence" value="ECO:0007669"/>
    <property type="project" value="TreeGrafter"/>
</dbReference>
<keyword evidence="9" id="KW-1185">Reference proteome</keyword>
<evidence type="ECO:0000256" key="4">
    <source>
        <dbReference type="ARBA" id="ARBA00023212"/>
    </source>
</evidence>
<feature type="compositionally biased region" description="Polar residues" evidence="6">
    <location>
        <begin position="641"/>
        <end position="655"/>
    </location>
</feature>
<dbReference type="Pfam" id="PF12348">
    <property type="entry name" value="CLASP_N"/>
    <property type="match status" value="1"/>
</dbReference>
<comment type="caution">
    <text evidence="8">The sequence shown here is derived from an EMBL/GenBank/DDBJ whole genome shotgun (WGS) entry which is preliminary data.</text>
</comment>
<evidence type="ECO:0000259" key="7">
    <source>
        <dbReference type="SMART" id="SM01349"/>
    </source>
</evidence>
<feature type="compositionally biased region" description="Polar residues" evidence="6">
    <location>
        <begin position="615"/>
        <end position="633"/>
    </location>
</feature>
<dbReference type="PANTHER" id="PTHR21567">
    <property type="entry name" value="CLASP"/>
    <property type="match status" value="1"/>
</dbReference>
<comment type="subcellular location">
    <subcellularLocation>
        <location evidence="1">Cytoplasm</location>
        <location evidence="1">Cytoskeleton</location>
    </subcellularLocation>
</comment>
<feature type="repeat" description="HEAT" evidence="5">
    <location>
        <begin position="163"/>
        <end position="200"/>
    </location>
</feature>
<dbReference type="InterPro" id="IPR016024">
    <property type="entry name" value="ARM-type_fold"/>
</dbReference>
<feature type="region of interest" description="Disordered" evidence="6">
    <location>
        <begin position="242"/>
        <end position="279"/>
    </location>
</feature>
<dbReference type="InterPro" id="IPR048491">
    <property type="entry name" value="XMAP215_CLASP_TOG"/>
</dbReference>
<reference evidence="8" key="1">
    <citation type="submission" date="2020-06" db="EMBL/GenBank/DDBJ databases">
        <title>Draft genome of Bugula neritina, a colonial animal packing powerful symbionts and potential medicines.</title>
        <authorList>
            <person name="Rayko M."/>
        </authorList>
    </citation>
    <scope>NUCLEOTIDE SEQUENCE [LARGE SCALE GENOMIC DNA]</scope>
    <source>
        <strain evidence="8">Kwan_BN1</strain>
    </source>
</reference>
<dbReference type="GO" id="GO:0005876">
    <property type="term" value="C:spindle microtubule"/>
    <property type="evidence" value="ECO:0007669"/>
    <property type="project" value="TreeGrafter"/>
</dbReference>
<protein>
    <submittedName>
        <fullName evidence="8">CLASP1</fullName>
    </submittedName>
</protein>
<dbReference type="InterPro" id="IPR021133">
    <property type="entry name" value="HEAT_type_2"/>
</dbReference>
<dbReference type="GO" id="GO:1902903">
    <property type="term" value="P:regulation of supramolecular fiber organization"/>
    <property type="evidence" value="ECO:0007669"/>
    <property type="project" value="UniProtKB-ARBA"/>
</dbReference>
<evidence type="ECO:0000313" key="8">
    <source>
        <dbReference type="EMBL" id="KAF6018412.1"/>
    </source>
</evidence>
<feature type="region of interest" description="Disordered" evidence="6">
    <location>
        <begin position="525"/>
        <end position="674"/>
    </location>
</feature>
<accession>A0A7J7IWW4</accession>
<dbReference type="OrthoDB" id="46159at2759"/>
<sequence>MNNLDKFYNGIVTQDNKLRTTTYSQLTDFLQNPSSSVSSENLDKLIDGLANWVNSSNFKVSLHGLTVLYLLVNRLGEAFRPFVPNVLESTVSRLGDMHDDVRDAAQDLLLALMYPASSPSFVFDRIWPQASTHKQFRVREGICVCLQRLLNNYGAKSLQLSKIVPSLLKLLDDSNAQVRDSALTTLAEIYRHVGEKVRTDIMKKGLPHSKLAMITNKFDDIHTSGDMLPTALNSHMTSSVSKYGVGDEVDHTRPPRNASSSVSRSRTKGVTSAGSSKAGAGALSEDMFTKSFDQVPKIHILSGRDVEDKLQHAMSLLSNSNTDWEKRVQEVKVCRAIVLEGGANYDEFYTSLRQMETAFMLAVKDLRSQVVREACITIAFYAQNLESRLDHFCEVILPSLIMLVSNSAKVMATSGSTALKFIIQHVHSQRLIPILVEHTKSKSNVIRRFCYELIESLLELWQTHDIERHVTSLQQAIKSGISDADSESRIFARKAFWLFSQHFKQHADALYETLDASRQKQLQGELSNASSCNSVNSQPSSRLPTSFNDRVDSAPHTSNFRRDGTRSSARGRLGGTRTGIISSGYGYLAPPPRNMGRSSSTHDLPHVVSRPIPRTMSNRLGESSRSTAGSYSSLPRPRKPSITSSYTDHVSNGNSVPPKRRTSQSQRKYLLPMQ</sequence>
<dbReference type="GO" id="GO:0045180">
    <property type="term" value="C:basal cortex"/>
    <property type="evidence" value="ECO:0007669"/>
    <property type="project" value="TreeGrafter"/>
</dbReference>
<organism evidence="8 9">
    <name type="scientific">Bugula neritina</name>
    <name type="common">Brown bryozoan</name>
    <name type="synonym">Sertularia neritina</name>
    <dbReference type="NCBI Taxonomy" id="10212"/>
    <lineage>
        <taxon>Eukaryota</taxon>
        <taxon>Metazoa</taxon>
        <taxon>Spiralia</taxon>
        <taxon>Lophotrochozoa</taxon>
        <taxon>Bryozoa</taxon>
        <taxon>Gymnolaemata</taxon>
        <taxon>Cheilostomatida</taxon>
        <taxon>Flustrina</taxon>
        <taxon>Buguloidea</taxon>
        <taxon>Bugulidae</taxon>
        <taxon>Bugula</taxon>
    </lineage>
</organism>
<dbReference type="InterPro" id="IPR034085">
    <property type="entry name" value="TOG"/>
</dbReference>
<dbReference type="InterPro" id="IPR024395">
    <property type="entry name" value="CLASP_N_dom"/>
</dbReference>
<dbReference type="Pfam" id="PF21041">
    <property type="entry name" value="XMAP215_CLASP_TOG"/>
    <property type="match status" value="1"/>
</dbReference>
<evidence type="ECO:0000313" key="9">
    <source>
        <dbReference type="Proteomes" id="UP000593567"/>
    </source>
</evidence>
<dbReference type="GO" id="GO:0031110">
    <property type="term" value="P:regulation of microtubule polymerization or depolymerization"/>
    <property type="evidence" value="ECO:0007669"/>
    <property type="project" value="UniProtKB-ARBA"/>
</dbReference>